<name>A0A0W0G5C9_MONRR</name>
<gene>
    <name evidence="2" type="ORF">WG66_3658</name>
</gene>
<dbReference type="EMBL" id="LATX01001081">
    <property type="protein sequence ID" value="KTB43766.1"/>
    <property type="molecule type" value="Genomic_DNA"/>
</dbReference>
<evidence type="ECO:0000313" key="2">
    <source>
        <dbReference type="EMBL" id="KTB43766.1"/>
    </source>
</evidence>
<feature type="region of interest" description="Disordered" evidence="1">
    <location>
        <begin position="356"/>
        <end position="383"/>
    </location>
</feature>
<evidence type="ECO:0000313" key="3">
    <source>
        <dbReference type="Proteomes" id="UP000054988"/>
    </source>
</evidence>
<organism evidence="2 3">
    <name type="scientific">Moniliophthora roreri</name>
    <name type="common">Frosty pod rot fungus</name>
    <name type="synonym">Monilia roreri</name>
    <dbReference type="NCBI Taxonomy" id="221103"/>
    <lineage>
        <taxon>Eukaryota</taxon>
        <taxon>Fungi</taxon>
        <taxon>Dikarya</taxon>
        <taxon>Basidiomycota</taxon>
        <taxon>Agaricomycotina</taxon>
        <taxon>Agaricomycetes</taxon>
        <taxon>Agaricomycetidae</taxon>
        <taxon>Agaricales</taxon>
        <taxon>Marasmiineae</taxon>
        <taxon>Marasmiaceae</taxon>
        <taxon>Moniliophthora</taxon>
    </lineage>
</organism>
<protein>
    <recommendedName>
        <fullName evidence="4">JmjC domain-containing protein</fullName>
    </recommendedName>
</protein>
<feature type="compositionally biased region" description="Basic and acidic residues" evidence="1">
    <location>
        <begin position="1156"/>
        <end position="1174"/>
    </location>
</feature>
<evidence type="ECO:0000256" key="1">
    <source>
        <dbReference type="SAM" id="MobiDB-lite"/>
    </source>
</evidence>
<dbReference type="Proteomes" id="UP000054988">
    <property type="component" value="Unassembled WGS sequence"/>
</dbReference>
<comment type="caution">
    <text evidence="2">The sequence shown here is derived from an EMBL/GenBank/DDBJ whole genome shotgun (WGS) entry which is preliminary data.</text>
</comment>
<accession>A0A0W0G5C9</accession>
<dbReference type="Gene3D" id="2.60.120.650">
    <property type="entry name" value="Cupin"/>
    <property type="match status" value="1"/>
</dbReference>
<sequence>MAHGSLVLQSTPQPPAQTFTNSDILVEEWTCLEVMPFETSFLPKSLHIEKSVEEVDVSIPEFLRPCAIGTFAKMRLAHAEKPGLHGQLRSADVKILIPAMTVFIMPLRVLDISVAVFSSGERNPRRIQRTSFSEGVLGMHAFGRFTCEEGWLGLIEAVQNNFKQYSRQPSLPTNQVEDAGSSPYLGPCILQLRRMNCRLKRSELDKNLHNMEAAAFALTFFLMLRSQRDATAIFGESVANIRSVETKVPKRVRQPLFMAVTISPLILLVNISLLGNDIKRDRMVEAWFALGNDKPKMLVKIENWLWEGLFDMGRKGTFAEHALEKFLKRVDSIDLGVLNLRTKTFFQKALSPECRVDSNSAPLPEERTPTHNESANGPHSHDGLERALSTECLVDSGSAQQLVNTAITTDEVVNVHVPQNNPDAVASPIRSECADHLGRRHLGSANPCDCGYDANSLHTLSSHFPSHRHNSASSITAGSSPLSNVADSDNDMPQTPNFDVPAESLTRHPLHHEEQNQARRSPDVEAARHADTLLRPAIFNNAPILRMTRRTYLIYALDGRSVKYAPSFFPESVRDLHEELHRLLGLANEAAVGNGGAPIALPPDQAVRRSVRGINCMPYEDFARMDRSVVRKLFRVNHLLVTHVPLNGLVGGSFDRMCLQNFASEMGFHKKREMYDFSRLSLDHAAEVVAASFEDLITEAHNTGRLLACVNVSGGDPGFPMADVLNALRSDHDAWLDMQPHSQHSFASVTTNPYACLDMVWRVASVKDVVERGRFSPSGFATSIGVEVGAKLVLLFVPRDSDDYARTDLASVAGLDSHQHMDAQTVAVVLLPGDILLIRPGTFHYVVSLQHSISRDSFFLSCVTIRQTCWALFHEMFRDQRREAPRRKREDRLWLVQLMVHWHYAIMHNSASYIELCADGNPSAAHIPNLLTFTGLIDFLTMFNVLELGDVLWHELYSEDDAAFSSDDHSYLLKAYQTGCTLGREILDWFREHFIIESIAWPYPPWQSLYHDLIDPAGRIEHIFRSYMLQQCSALLAEAGLHMGFGLHASTIRQRILSNFQRPNSHPWLTVHQVINHLDAASNSAPTGVRTWTNVDGYNWEPDQRDTYAWIFEYRALHYVQRSQSVGYVHDRVQLERLCDKVLRENEGAYRFGSKRGPDDRESECNAEAKRRKW</sequence>
<evidence type="ECO:0008006" key="4">
    <source>
        <dbReference type="Google" id="ProtNLM"/>
    </source>
</evidence>
<dbReference type="AlphaFoldDB" id="A0A0W0G5C9"/>
<feature type="region of interest" description="Disordered" evidence="1">
    <location>
        <begin position="465"/>
        <end position="502"/>
    </location>
</feature>
<reference evidence="2 3" key="1">
    <citation type="submission" date="2015-12" db="EMBL/GenBank/DDBJ databases">
        <title>Draft genome sequence of Moniliophthora roreri, the causal agent of frosty pod rot of cacao.</title>
        <authorList>
            <person name="Aime M.C."/>
            <person name="Diaz-Valderrama J.R."/>
            <person name="Kijpornyongpan T."/>
            <person name="Phillips-Mora W."/>
        </authorList>
    </citation>
    <scope>NUCLEOTIDE SEQUENCE [LARGE SCALE GENOMIC DNA]</scope>
    <source>
        <strain evidence="2 3">MCA 2952</strain>
    </source>
</reference>
<feature type="region of interest" description="Disordered" evidence="1">
    <location>
        <begin position="1152"/>
        <end position="1174"/>
    </location>
</feature>
<dbReference type="SUPFAM" id="SSF51197">
    <property type="entry name" value="Clavaminate synthase-like"/>
    <property type="match status" value="1"/>
</dbReference>
<proteinExistence type="predicted"/>
<feature type="compositionally biased region" description="Polar residues" evidence="1">
    <location>
        <begin position="471"/>
        <end position="497"/>
    </location>
</feature>